<gene>
    <name evidence="5" type="ORF">IAA04_00665</name>
</gene>
<feature type="transmembrane region" description="Helical" evidence="4">
    <location>
        <begin position="12"/>
        <end position="37"/>
    </location>
</feature>
<dbReference type="Gene3D" id="2.40.260.10">
    <property type="entry name" value="Sortase"/>
    <property type="match status" value="1"/>
</dbReference>
<dbReference type="InterPro" id="IPR005754">
    <property type="entry name" value="Sortase"/>
</dbReference>
<dbReference type="InterPro" id="IPR023365">
    <property type="entry name" value="Sortase_dom-sf"/>
</dbReference>
<dbReference type="Pfam" id="PF04203">
    <property type="entry name" value="Sortase"/>
    <property type="match status" value="1"/>
</dbReference>
<comment type="caution">
    <text evidence="5">The sequence shown here is derived from an EMBL/GenBank/DDBJ whole genome shotgun (WGS) entry which is preliminary data.</text>
</comment>
<protein>
    <submittedName>
        <fullName evidence="5">Class B sortase</fullName>
    </submittedName>
</protein>
<reference evidence="5" key="1">
    <citation type="journal article" date="2021" name="PeerJ">
        <title>Extensive microbial diversity within the chicken gut microbiome revealed by metagenomics and culture.</title>
        <authorList>
            <person name="Gilroy R."/>
            <person name="Ravi A."/>
            <person name="Getino M."/>
            <person name="Pursley I."/>
            <person name="Horton D.L."/>
            <person name="Alikhan N.F."/>
            <person name="Baker D."/>
            <person name="Gharbi K."/>
            <person name="Hall N."/>
            <person name="Watson M."/>
            <person name="Adriaenssens E.M."/>
            <person name="Foster-Nyarko E."/>
            <person name="Jarju S."/>
            <person name="Secka A."/>
            <person name="Antonio M."/>
            <person name="Oren A."/>
            <person name="Chaudhuri R.R."/>
            <person name="La Ragione R."/>
            <person name="Hildebrand F."/>
            <person name="Pallen M.J."/>
        </authorList>
    </citation>
    <scope>NUCLEOTIDE SEQUENCE</scope>
    <source>
        <strain evidence="5">CHK183-5548</strain>
    </source>
</reference>
<dbReference type="InterPro" id="IPR009835">
    <property type="entry name" value="SrtB"/>
</dbReference>
<feature type="active site" description="Proton donor/acceptor" evidence="2">
    <location>
        <position position="150"/>
    </location>
</feature>
<dbReference type="SUPFAM" id="SSF63817">
    <property type="entry name" value="Sortase"/>
    <property type="match status" value="1"/>
</dbReference>
<name>A0A9D2PAF5_9FIRM</name>
<feature type="active site" description="Acyl-thioester intermediate" evidence="2">
    <location>
        <position position="250"/>
    </location>
</feature>
<feature type="region of interest" description="Disordered" evidence="3">
    <location>
        <begin position="54"/>
        <end position="76"/>
    </location>
</feature>
<keyword evidence="4" id="KW-0812">Transmembrane</keyword>
<proteinExistence type="predicted"/>
<sequence>MDSSNDRKKGRHLRWLVMAVCAVVFLGSAVVFSTILWNVRRENNTFKELAQIASQGETETADEAAESGDGGQEETDSVLSRYAALHEMNPDMAGWLKIDGTKMDYPVMHTPEDMQYYIHRDFYGKDSASGTPFIGDYCDADSMSVLIYGHNMKNGTMFGELDEYEDEAYWKAHPLIRFDSLKEEREYEVFAAFRTRLLYEGEEGFRYYQYAGELSEEEFDEFVDQALRASSLDTGIVPEYGDQLLILSTCSYHTENGRFVVAARRKAES</sequence>
<feature type="compositionally biased region" description="Acidic residues" evidence="3">
    <location>
        <begin position="59"/>
        <end position="76"/>
    </location>
</feature>
<evidence type="ECO:0000313" key="5">
    <source>
        <dbReference type="EMBL" id="HJC46549.1"/>
    </source>
</evidence>
<accession>A0A9D2PAF5</accession>
<dbReference type="AlphaFoldDB" id="A0A9D2PAF5"/>
<keyword evidence="1" id="KW-0378">Hydrolase</keyword>
<dbReference type="GO" id="GO:0016787">
    <property type="term" value="F:hydrolase activity"/>
    <property type="evidence" value="ECO:0007669"/>
    <property type="project" value="UniProtKB-KW"/>
</dbReference>
<dbReference type="EMBL" id="DWWL01000003">
    <property type="protein sequence ID" value="HJC46549.1"/>
    <property type="molecule type" value="Genomic_DNA"/>
</dbReference>
<evidence type="ECO:0000256" key="1">
    <source>
        <dbReference type="ARBA" id="ARBA00022801"/>
    </source>
</evidence>
<evidence type="ECO:0000256" key="3">
    <source>
        <dbReference type="SAM" id="MobiDB-lite"/>
    </source>
</evidence>
<keyword evidence="4" id="KW-1133">Transmembrane helix</keyword>
<evidence type="ECO:0000256" key="4">
    <source>
        <dbReference type="SAM" id="Phobius"/>
    </source>
</evidence>
<evidence type="ECO:0000313" key="6">
    <source>
        <dbReference type="Proteomes" id="UP000823883"/>
    </source>
</evidence>
<dbReference type="Proteomes" id="UP000823883">
    <property type="component" value="Unassembled WGS sequence"/>
</dbReference>
<organism evidence="5 6">
    <name type="scientific">Candidatus Lachnoclostridium pullistercoris</name>
    <dbReference type="NCBI Taxonomy" id="2838632"/>
    <lineage>
        <taxon>Bacteria</taxon>
        <taxon>Bacillati</taxon>
        <taxon>Bacillota</taxon>
        <taxon>Clostridia</taxon>
        <taxon>Lachnospirales</taxon>
        <taxon>Lachnospiraceae</taxon>
    </lineage>
</organism>
<evidence type="ECO:0000256" key="2">
    <source>
        <dbReference type="PIRSR" id="PIRSR605754-1"/>
    </source>
</evidence>
<dbReference type="CDD" id="cd05826">
    <property type="entry name" value="Sortase_B"/>
    <property type="match status" value="1"/>
</dbReference>
<reference evidence="5" key="2">
    <citation type="submission" date="2021-04" db="EMBL/GenBank/DDBJ databases">
        <authorList>
            <person name="Gilroy R."/>
        </authorList>
    </citation>
    <scope>NUCLEOTIDE SEQUENCE</scope>
    <source>
        <strain evidence="5">CHK183-5548</strain>
    </source>
</reference>
<keyword evidence="4" id="KW-0472">Membrane</keyword>